<proteinExistence type="predicted"/>
<evidence type="ECO:0000313" key="1">
    <source>
        <dbReference type="EMBL" id="KKK73241.1"/>
    </source>
</evidence>
<organism evidence="1">
    <name type="scientific">marine sediment metagenome</name>
    <dbReference type="NCBI Taxonomy" id="412755"/>
    <lineage>
        <taxon>unclassified sequences</taxon>
        <taxon>metagenomes</taxon>
        <taxon>ecological metagenomes</taxon>
    </lineage>
</organism>
<accession>A0A0F9AM15</accession>
<dbReference type="EMBL" id="LAZR01056874">
    <property type="protein sequence ID" value="KKK73241.1"/>
    <property type="molecule type" value="Genomic_DNA"/>
</dbReference>
<protein>
    <submittedName>
        <fullName evidence="1">Uncharacterized protein</fullName>
    </submittedName>
</protein>
<sequence>MQFLVIGRGESATPGINPAEMIAWVKQGIKEFQEDDRTQAIYGLSGEPAIALMCEVESAADLDHYLSLNPLNFGTEWDIHPLTNAEELNESVNLVQERIQSWIKEEASRKEVA</sequence>
<name>A0A0F9AM15_9ZZZZ</name>
<comment type="caution">
    <text evidence="1">The sequence shown here is derived from an EMBL/GenBank/DDBJ whole genome shotgun (WGS) entry which is preliminary data.</text>
</comment>
<gene>
    <name evidence="1" type="ORF">LCGC14_2895780</name>
</gene>
<dbReference type="AlphaFoldDB" id="A0A0F9AM15"/>
<reference evidence="1" key="1">
    <citation type="journal article" date="2015" name="Nature">
        <title>Complex archaea that bridge the gap between prokaryotes and eukaryotes.</title>
        <authorList>
            <person name="Spang A."/>
            <person name="Saw J.H."/>
            <person name="Jorgensen S.L."/>
            <person name="Zaremba-Niedzwiedzka K."/>
            <person name="Martijn J."/>
            <person name="Lind A.E."/>
            <person name="van Eijk R."/>
            <person name="Schleper C."/>
            <person name="Guy L."/>
            <person name="Ettema T.J."/>
        </authorList>
    </citation>
    <scope>NUCLEOTIDE SEQUENCE</scope>
</reference>